<name>A0A7X6LU18_9NOCA</name>
<proteinExistence type="predicted"/>
<dbReference type="PANTHER" id="PTHR43283:SF7">
    <property type="entry name" value="BETA-LACTAMASE-RELATED DOMAIN-CONTAINING PROTEIN"/>
    <property type="match status" value="1"/>
</dbReference>
<evidence type="ECO:0000259" key="1">
    <source>
        <dbReference type="Pfam" id="PF00144"/>
    </source>
</evidence>
<dbReference type="InterPro" id="IPR050789">
    <property type="entry name" value="Diverse_Enzym_Activities"/>
</dbReference>
<dbReference type="EMBL" id="JAAXPE010000001">
    <property type="protein sequence ID" value="NKY84452.1"/>
    <property type="molecule type" value="Genomic_DNA"/>
</dbReference>
<dbReference type="InterPro" id="IPR001466">
    <property type="entry name" value="Beta-lactam-related"/>
</dbReference>
<comment type="caution">
    <text evidence="2">The sequence shown here is derived from an EMBL/GenBank/DDBJ whole genome shotgun (WGS) entry which is preliminary data.</text>
</comment>
<dbReference type="PANTHER" id="PTHR43283">
    <property type="entry name" value="BETA-LACTAMASE-RELATED"/>
    <property type="match status" value="1"/>
</dbReference>
<accession>A0A7X6LU18</accession>
<dbReference type="Gene3D" id="3.40.710.10">
    <property type="entry name" value="DD-peptidase/beta-lactamase superfamily"/>
    <property type="match status" value="1"/>
</dbReference>
<dbReference type="Proteomes" id="UP000523447">
    <property type="component" value="Unassembled WGS sequence"/>
</dbReference>
<keyword evidence="3" id="KW-1185">Reference proteome</keyword>
<sequence length="448" mass="47788">MGRLLGWVIGVLVVGTVGAVCATPAPAAAEGTTTCAVSSGREFDRATPESVGLDSTRLASAIRFADERNRLNVKIFRHNCLIGTGTHNAETDTTPWNIWSVTKSVVSMIAGIAWDQGKLDIQAPIGRYLPAGLGDEAHRAITVEDLLTERSGLRVGVINEGISGVIPVDPNSAVQALGVPLDNAPGTAFSYSQRNVDLLSYVVELAVGEPLQQFAQRELFSPLGIQRGDYYWARDRSGHTYGYAHLLIPPDDLAKLALLVSNDGEWSGTRVISAEYLHRATGTPPGSTCYGYLFWAHPGCIEMPSFLPADVFAMSGLGLQNAFFIPSLDLTVVWTGVFGNRSSGGPTGIVQNLTELTWEFFRRLLGAFDRPPIADPGPYVEPPVTLDPRAFFDPDITLAVFGIGPDAYPGCTVLSCLGAPLAPPFSDAPPGCVLLVCLGPDPRTPGIR</sequence>
<protein>
    <submittedName>
        <fullName evidence="2">Serine hydrolase</fullName>
    </submittedName>
</protein>
<evidence type="ECO:0000313" key="3">
    <source>
        <dbReference type="Proteomes" id="UP000523447"/>
    </source>
</evidence>
<evidence type="ECO:0000313" key="2">
    <source>
        <dbReference type="EMBL" id="NKY84452.1"/>
    </source>
</evidence>
<dbReference type="RefSeq" id="WP_040715566.1">
    <property type="nucleotide sequence ID" value="NZ_CAWPHS010000001.1"/>
</dbReference>
<reference evidence="2 3" key="1">
    <citation type="submission" date="2020-04" db="EMBL/GenBank/DDBJ databases">
        <title>MicrobeNet Type strains.</title>
        <authorList>
            <person name="Nicholson A.C."/>
        </authorList>
    </citation>
    <scope>NUCLEOTIDE SEQUENCE [LARGE SCALE GENOMIC DNA]</scope>
    <source>
        <strain evidence="2 3">DSM 44445</strain>
    </source>
</reference>
<feature type="domain" description="Beta-lactamase-related" evidence="1">
    <location>
        <begin position="91"/>
        <end position="333"/>
    </location>
</feature>
<dbReference type="GO" id="GO:0016787">
    <property type="term" value="F:hydrolase activity"/>
    <property type="evidence" value="ECO:0007669"/>
    <property type="project" value="UniProtKB-KW"/>
</dbReference>
<keyword evidence="2" id="KW-0378">Hydrolase</keyword>
<dbReference type="InterPro" id="IPR012338">
    <property type="entry name" value="Beta-lactam/transpept-like"/>
</dbReference>
<dbReference type="SUPFAM" id="SSF56601">
    <property type="entry name" value="beta-lactamase/transpeptidase-like"/>
    <property type="match status" value="1"/>
</dbReference>
<dbReference type="AlphaFoldDB" id="A0A7X6LU18"/>
<dbReference type="Pfam" id="PF00144">
    <property type="entry name" value="Beta-lactamase"/>
    <property type="match status" value="1"/>
</dbReference>
<organism evidence="2 3">
    <name type="scientific">Nocardia veterana</name>
    <dbReference type="NCBI Taxonomy" id="132249"/>
    <lineage>
        <taxon>Bacteria</taxon>
        <taxon>Bacillati</taxon>
        <taxon>Actinomycetota</taxon>
        <taxon>Actinomycetes</taxon>
        <taxon>Mycobacteriales</taxon>
        <taxon>Nocardiaceae</taxon>
        <taxon>Nocardia</taxon>
    </lineage>
</organism>
<gene>
    <name evidence="2" type="ORF">HGA07_02280</name>
</gene>